<dbReference type="Proteomes" id="UP000230886">
    <property type="component" value="Unassembled WGS sequence"/>
</dbReference>
<evidence type="ECO:0000313" key="7">
    <source>
        <dbReference type="EMBL" id="PCK27816.1"/>
    </source>
</evidence>
<dbReference type="InterPro" id="IPR010998">
    <property type="entry name" value="Integrase_recombinase_N"/>
</dbReference>
<reference evidence="7 8" key="1">
    <citation type="submission" date="2017-07" db="EMBL/GenBank/DDBJ databases">
        <title>Draft sequence of Rhodococcus enclensis 23b-28.</title>
        <authorList>
            <person name="Besaury L."/>
            <person name="Sancelme M."/>
            <person name="Amato P."/>
            <person name="Lallement A."/>
            <person name="Delort A.-M."/>
        </authorList>
    </citation>
    <scope>NUCLEOTIDE SEQUENCE [LARGE SCALE GENOMIC DNA]</scope>
    <source>
        <strain evidence="7 8">23b-28</strain>
    </source>
</reference>
<keyword evidence="2 4" id="KW-0238">DNA-binding</keyword>
<dbReference type="SUPFAM" id="SSF56349">
    <property type="entry name" value="DNA breaking-rejoining enzymes"/>
    <property type="match status" value="1"/>
</dbReference>
<evidence type="ECO:0000256" key="1">
    <source>
        <dbReference type="ARBA" id="ARBA00008857"/>
    </source>
</evidence>
<dbReference type="InterPro" id="IPR050090">
    <property type="entry name" value="Tyrosine_recombinase_XerCD"/>
</dbReference>
<accession>A0A2A5JEM0</accession>
<sequence>MLTVNTPRQHLSHNDDTMTSLTGRFFRFMASIRPRTTKAGTPYYQVLYRHNGTQSSDSFDDPKEATKYKKLLEQIGPDAAQELMFGAETLPEEIPALTVTEWCTEYIDHLTGVEEATKNKYRSYLRRDIDPILGSLPLSVVNEKAISKWVQAQEGSSKTIANKHGFLSGAFNGAVRANHIEVNPCDGRRLPARHKEEEPVFLTPAEFVRVRDVVVEQWRPLTVFLVSTGMRFSEATAFQVGDLNVDEKTGRIVRAWKYTGEAKRKLGPPKSRKSVRTINLSDQAIEACGDLKGRAPDEFVFTNRLGRPVTAQLFHNKAWRPMIAELSDRLGKKPRPHDLRHSCASWMIAAGVPLPVIQQHLGHESITTTISIYGHLDRESMKLAAEAITTALG</sequence>
<dbReference type="Pfam" id="PF00589">
    <property type="entry name" value="Phage_integrase"/>
    <property type="match status" value="1"/>
</dbReference>
<evidence type="ECO:0000313" key="8">
    <source>
        <dbReference type="Proteomes" id="UP000230886"/>
    </source>
</evidence>
<dbReference type="GO" id="GO:0003677">
    <property type="term" value="F:DNA binding"/>
    <property type="evidence" value="ECO:0007669"/>
    <property type="project" value="UniProtKB-UniRule"/>
</dbReference>
<dbReference type="Gene3D" id="1.10.443.10">
    <property type="entry name" value="Intergrase catalytic core"/>
    <property type="match status" value="1"/>
</dbReference>
<evidence type="ECO:0000259" key="6">
    <source>
        <dbReference type="PROSITE" id="PS51900"/>
    </source>
</evidence>
<feature type="domain" description="Core-binding (CB)" evidence="6">
    <location>
        <begin position="97"/>
        <end position="175"/>
    </location>
</feature>
<dbReference type="PANTHER" id="PTHR30349:SF64">
    <property type="entry name" value="PROPHAGE INTEGRASE INTD-RELATED"/>
    <property type="match status" value="1"/>
</dbReference>
<dbReference type="PROSITE" id="PS51898">
    <property type="entry name" value="TYR_RECOMBINASE"/>
    <property type="match status" value="1"/>
</dbReference>
<proteinExistence type="inferred from homology"/>
<evidence type="ECO:0008006" key="9">
    <source>
        <dbReference type="Google" id="ProtNLM"/>
    </source>
</evidence>
<feature type="domain" description="Tyr recombinase" evidence="5">
    <location>
        <begin position="197"/>
        <end position="386"/>
    </location>
</feature>
<dbReference type="PROSITE" id="PS51900">
    <property type="entry name" value="CB"/>
    <property type="match status" value="1"/>
</dbReference>
<name>A0A2A5JEM0_RHOSG</name>
<dbReference type="AlphaFoldDB" id="A0A2A5JEM0"/>
<evidence type="ECO:0000256" key="4">
    <source>
        <dbReference type="PROSITE-ProRule" id="PRU01248"/>
    </source>
</evidence>
<comment type="caution">
    <text evidence="7">The sequence shown here is derived from an EMBL/GenBank/DDBJ whole genome shotgun (WGS) entry which is preliminary data.</text>
</comment>
<protein>
    <recommendedName>
        <fullName evidence="9">Site-specific integrase</fullName>
    </recommendedName>
</protein>
<dbReference type="InterPro" id="IPR044068">
    <property type="entry name" value="CB"/>
</dbReference>
<dbReference type="PANTHER" id="PTHR30349">
    <property type="entry name" value="PHAGE INTEGRASE-RELATED"/>
    <property type="match status" value="1"/>
</dbReference>
<keyword evidence="3" id="KW-0233">DNA recombination</keyword>
<evidence type="ECO:0000256" key="2">
    <source>
        <dbReference type="ARBA" id="ARBA00023125"/>
    </source>
</evidence>
<dbReference type="InterPro" id="IPR013762">
    <property type="entry name" value="Integrase-like_cat_sf"/>
</dbReference>
<evidence type="ECO:0000259" key="5">
    <source>
        <dbReference type="PROSITE" id="PS51898"/>
    </source>
</evidence>
<dbReference type="GO" id="GO:0015074">
    <property type="term" value="P:DNA integration"/>
    <property type="evidence" value="ECO:0007669"/>
    <property type="project" value="InterPro"/>
</dbReference>
<dbReference type="InterPro" id="IPR002104">
    <property type="entry name" value="Integrase_catalytic"/>
</dbReference>
<dbReference type="EMBL" id="NOVD01000004">
    <property type="protein sequence ID" value="PCK27816.1"/>
    <property type="molecule type" value="Genomic_DNA"/>
</dbReference>
<dbReference type="Gene3D" id="1.10.150.130">
    <property type="match status" value="1"/>
</dbReference>
<dbReference type="InterPro" id="IPR011010">
    <property type="entry name" value="DNA_brk_join_enz"/>
</dbReference>
<organism evidence="7 8">
    <name type="scientific">Rhodococcus qingshengii</name>
    <dbReference type="NCBI Taxonomy" id="334542"/>
    <lineage>
        <taxon>Bacteria</taxon>
        <taxon>Bacillati</taxon>
        <taxon>Actinomycetota</taxon>
        <taxon>Actinomycetes</taxon>
        <taxon>Mycobacteriales</taxon>
        <taxon>Nocardiaceae</taxon>
        <taxon>Rhodococcus</taxon>
        <taxon>Rhodococcus erythropolis group</taxon>
    </lineage>
</organism>
<dbReference type="GO" id="GO:0006310">
    <property type="term" value="P:DNA recombination"/>
    <property type="evidence" value="ECO:0007669"/>
    <property type="project" value="UniProtKB-KW"/>
</dbReference>
<comment type="similarity">
    <text evidence="1">Belongs to the 'phage' integrase family.</text>
</comment>
<evidence type="ECO:0000256" key="3">
    <source>
        <dbReference type="ARBA" id="ARBA00023172"/>
    </source>
</evidence>
<gene>
    <name evidence="7" type="ORF">CHR55_10040</name>
</gene>
<dbReference type="CDD" id="cd01189">
    <property type="entry name" value="INT_ICEBs1_C_like"/>
    <property type="match status" value="1"/>
</dbReference>
<dbReference type="RefSeq" id="WP_099697363.1">
    <property type="nucleotide sequence ID" value="NZ_NOVD01000004.1"/>
</dbReference>